<evidence type="ECO:0008006" key="3">
    <source>
        <dbReference type="Google" id="ProtNLM"/>
    </source>
</evidence>
<dbReference type="EMBL" id="FNCG01000016">
    <property type="protein sequence ID" value="SDI11873.1"/>
    <property type="molecule type" value="Genomic_DNA"/>
</dbReference>
<evidence type="ECO:0000313" key="1">
    <source>
        <dbReference type="EMBL" id="SDI11873.1"/>
    </source>
</evidence>
<keyword evidence="2" id="KW-1185">Reference proteome</keyword>
<dbReference type="STRING" id="551996.SAMN05192573_11671"/>
<protein>
    <recommendedName>
        <fullName evidence="3">TonB-dependent Receptor Plug Domain</fullName>
    </recommendedName>
</protein>
<dbReference type="Proteomes" id="UP000199705">
    <property type="component" value="Unassembled WGS sequence"/>
</dbReference>
<gene>
    <name evidence="1" type="ORF">SAMN05192573_11671</name>
</gene>
<proteinExistence type="predicted"/>
<accession>A0A1G8HZ07</accession>
<sequence>MTLSKYGIFKKSQKHALCGRLGFIIMINFLCHPSFAQDGDLKTQDFQDRQKFSKIYVHLDRDNYVPGDTVWFKAYLVRAGNIKEASRNFYFEIYTTDGHLERRVTAPIYESTASGSIILPDTKDLQDVYCRAYTLNFLKETKGKGYIKRITVSQINVSKTSQDSTTVLPRFLPEGGYWIDGLPSLVAFSFTDNSDMPVNVTGVVKCNGKVLADFKTQHDGMGSMTMIPEAGKEYIAEWKTADGLDHHMELPQRKHHGVGIHVNDVRDGKKFFVYRTKLVDENDKNLTLIATIDGYQIYEAKINLSQSEAINGVVPLKDLPTGIMEIKLLNAAGVPIAGRLTFVNNLNYFFEVDTQFTTVDKRKRGLNQILLSVKDTLRSNISVSISDYNWSNHANWDDNIISNLLLTGELRGKIVNPYYYFSNKIDSVSGALDLVMLTHGWRKYEWTDTTWKQTVNSFVDHNYLAIDGKKNAGLKLSKGPSDTDISVIIQAADSSSVLVPLETGKSGTFFKDGLIFYGDAKLYFRTRDKTIQEGLYKIPISNGLIDSIQTLNYSLKEELPELPGYNKKLFSIPVEYILNGNVKTLKEVRIQAKALPENEKVDKIYTSGVFSGGISKNFNIGNDKKAETFVSLFQYLLGKIPGLEISNAISLNPTATWRRDSVTFFLNNQKSSAYDIRSIGMTEFDYVKVYDPSMGGIFGASGGVIAVYTKKGRGYDFDSQGNKYATIRGYSPVIKFYSPRYATGVNLANPDYRKTLYWNPNIIFNKKMKEYVIRFYNNDLANRFKLVIEGLNSNGRLTHIEKIF</sequence>
<organism evidence="1 2">
    <name type="scientific">Mucilaginibacter gossypii</name>
    <dbReference type="NCBI Taxonomy" id="551996"/>
    <lineage>
        <taxon>Bacteria</taxon>
        <taxon>Pseudomonadati</taxon>
        <taxon>Bacteroidota</taxon>
        <taxon>Sphingobacteriia</taxon>
        <taxon>Sphingobacteriales</taxon>
        <taxon>Sphingobacteriaceae</taxon>
        <taxon>Mucilaginibacter</taxon>
    </lineage>
</organism>
<reference evidence="2" key="1">
    <citation type="submission" date="2016-10" db="EMBL/GenBank/DDBJ databases">
        <authorList>
            <person name="Varghese N."/>
            <person name="Submissions S."/>
        </authorList>
    </citation>
    <scope>NUCLEOTIDE SEQUENCE [LARGE SCALE GENOMIC DNA]</scope>
    <source>
        <strain evidence="2">Gh-67</strain>
    </source>
</reference>
<name>A0A1G8HZ07_9SPHI</name>
<evidence type="ECO:0000313" key="2">
    <source>
        <dbReference type="Proteomes" id="UP000199705"/>
    </source>
</evidence>
<dbReference type="AlphaFoldDB" id="A0A1G8HZ07"/>